<dbReference type="Proteomes" id="UP000231379">
    <property type="component" value="Unassembled WGS sequence"/>
</dbReference>
<comment type="caution">
    <text evidence="1">The sequence shown here is derived from an EMBL/GenBank/DDBJ whole genome shotgun (WGS) entry which is preliminary data.</text>
</comment>
<accession>A0A2H0U806</accession>
<sequence length="583" mass="62158">MSGNCFPLSARSAPIMYARQHGKIAAIALSALLVGGLFLSGAITLLGAPPIVRAQEASDSQAQADENGNTGTPPAAQGGLLRDGIFGCHASKYANIGSLSAVGGIYVPVNDAAVTLNTGYLVYKECVLDGVVSKIRQGATADLLAASLRAMDTGRGGQAQYVKNQADELRARADRIVLVAVDDANVAPMCGAFKNTVRTTVVRSYLQQRNQPNSVFSCTAPTESGSYWDTLAALREPQNNPYGAYLLLQEQISGAIAADEQNIREQWLWGSGYYGRTTDPLNPLEEQILTPGFVVAHSFQQMLGSGFRQLENASEIDQIVSALWGGLTTQLLTDTRGLSGLARAQSGLPSYIDRMTAEASAGIREGAVNAAIEILRNSRQIESAFRQAKAGTAQILTTAIERLREAERRCWELIIPAVESYAKQSVCTGPADPQTGEPTNCAPPSPPVKLEIATSTVESQRVINSQIAPIATSTARDLDASERALALIDELIASVTNTTSQTAQRAALERLDTMVATGQLHTAAEANAAIKQQEDVNNAAAVLVEDTLKAWGDSPDPNVGWCNVNNESVIQRWFNAWRVQNTS</sequence>
<dbReference type="EMBL" id="PFBM01000012">
    <property type="protein sequence ID" value="PIR82539.1"/>
    <property type="molecule type" value="Genomic_DNA"/>
</dbReference>
<evidence type="ECO:0000313" key="2">
    <source>
        <dbReference type="Proteomes" id="UP000231379"/>
    </source>
</evidence>
<name>A0A2H0U806_9BACT</name>
<gene>
    <name evidence="1" type="ORF">COU20_01940</name>
</gene>
<organism evidence="1 2">
    <name type="scientific">Candidatus Kaiserbacteria bacterium CG10_big_fil_rev_8_21_14_0_10_59_10</name>
    <dbReference type="NCBI Taxonomy" id="1974612"/>
    <lineage>
        <taxon>Bacteria</taxon>
        <taxon>Candidatus Kaiseribacteriota</taxon>
    </lineage>
</organism>
<evidence type="ECO:0000313" key="1">
    <source>
        <dbReference type="EMBL" id="PIR82539.1"/>
    </source>
</evidence>
<dbReference type="AlphaFoldDB" id="A0A2H0U806"/>
<reference evidence="2" key="1">
    <citation type="submission" date="2017-09" db="EMBL/GenBank/DDBJ databases">
        <title>Depth-based differentiation of microbial function through sediment-hosted aquifers and enrichment of novel symbionts in the deep terrestrial subsurface.</title>
        <authorList>
            <person name="Probst A.J."/>
            <person name="Ladd B."/>
            <person name="Jarett J.K."/>
            <person name="Geller-Mcgrath D.E."/>
            <person name="Sieber C.M.K."/>
            <person name="Emerson J.B."/>
            <person name="Anantharaman K."/>
            <person name="Thomas B.C."/>
            <person name="Malmstrom R."/>
            <person name="Stieglmeier M."/>
            <person name="Klingl A."/>
            <person name="Woyke T."/>
            <person name="Ryan C.M."/>
            <person name="Banfield J.F."/>
        </authorList>
    </citation>
    <scope>NUCLEOTIDE SEQUENCE [LARGE SCALE GENOMIC DNA]</scope>
</reference>
<protein>
    <submittedName>
        <fullName evidence="1">Uncharacterized protein</fullName>
    </submittedName>
</protein>
<proteinExistence type="predicted"/>